<accession>A0A9D5BX33</accession>
<feature type="compositionally biased region" description="Basic and acidic residues" evidence="1">
    <location>
        <begin position="170"/>
        <end position="194"/>
    </location>
</feature>
<dbReference type="Proteomes" id="UP001085076">
    <property type="component" value="Miscellaneous, Linkage group lg10"/>
</dbReference>
<dbReference type="EMBL" id="JAGGNH010000010">
    <property type="protein sequence ID" value="KAJ0962323.1"/>
    <property type="molecule type" value="Genomic_DNA"/>
</dbReference>
<reference evidence="2" key="1">
    <citation type="submission" date="2021-03" db="EMBL/GenBank/DDBJ databases">
        <authorList>
            <person name="Li Z."/>
            <person name="Yang C."/>
        </authorList>
    </citation>
    <scope>NUCLEOTIDE SEQUENCE</scope>
    <source>
        <strain evidence="2">Dzin_1.0</strain>
        <tissue evidence="2">Leaf</tissue>
    </source>
</reference>
<gene>
    <name evidence="2" type="ORF">J5N97_030151</name>
</gene>
<reference evidence="2" key="2">
    <citation type="journal article" date="2022" name="Hortic Res">
        <title>The genome of Dioscorea zingiberensis sheds light on the biosynthesis, origin and evolution of the medicinally important diosgenin saponins.</title>
        <authorList>
            <person name="Li Y."/>
            <person name="Tan C."/>
            <person name="Li Z."/>
            <person name="Guo J."/>
            <person name="Li S."/>
            <person name="Chen X."/>
            <person name="Wang C."/>
            <person name="Dai X."/>
            <person name="Yang H."/>
            <person name="Song W."/>
            <person name="Hou L."/>
            <person name="Xu J."/>
            <person name="Tong Z."/>
            <person name="Xu A."/>
            <person name="Yuan X."/>
            <person name="Wang W."/>
            <person name="Yang Q."/>
            <person name="Chen L."/>
            <person name="Sun Z."/>
            <person name="Wang K."/>
            <person name="Pan B."/>
            <person name="Chen J."/>
            <person name="Bao Y."/>
            <person name="Liu F."/>
            <person name="Qi X."/>
            <person name="Gang D.R."/>
            <person name="Wen J."/>
            <person name="Li J."/>
        </authorList>
    </citation>
    <scope>NUCLEOTIDE SEQUENCE</scope>
    <source>
        <strain evidence="2">Dzin_1.0</strain>
    </source>
</reference>
<sequence length="267" mass="30950">MSEELRMTLGDDWSWPVKEFRDDRLMIHCRSPTEARELERPKEIHLTQLSFSCEPWTQDIWKIDRADGEIRWLEIRNMPTFYWNGDSAGKILKTIRDFIYVYMLGGMYIYDIRALVRIRRGRTMPCIIWTNIGSRKYRIVVGMERGQDPLPWSNDGGYGKLTLDLEEEDRCPKPANQEKRKAPMPDTGWKEGKDGNNPNNQTERMTRGVDWKDERPTETVRTERRLLFPSDFPFIDSVPAKPSPVNKGGTLASGCLCVCAPDLAESS</sequence>
<proteinExistence type="predicted"/>
<comment type="caution">
    <text evidence="2">The sequence shown here is derived from an EMBL/GenBank/DDBJ whole genome shotgun (WGS) entry which is preliminary data.</text>
</comment>
<protein>
    <submittedName>
        <fullName evidence="2">Uncharacterized protein</fullName>
    </submittedName>
</protein>
<evidence type="ECO:0000313" key="2">
    <source>
        <dbReference type="EMBL" id="KAJ0962323.1"/>
    </source>
</evidence>
<feature type="region of interest" description="Disordered" evidence="1">
    <location>
        <begin position="170"/>
        <end position="208"/>
    </location>
</feature>
<evidence type="ECO:0000313" key="3">
    <source>
        <dbReference type="Proteomes" id="UP001085076"/>
    </source>
</evidence>
<name>A0A9D5BX33_9LILI</name>
<keyword evidence="3" id="KW-1185">Reference proteome</keyword>
<evidence type="ECO:0000256" key="1">
    <source>
        <dbReference type="SAM" id="MobiDB-lite"/>
    </source>
</evidence>
<organism evidence="2 3">
    <name type="scientific">Dioscorea zingiberensis</name>
    <dbReference type="NCBI Taxonomy" id="325984"/>
    <lineage>
        <taxon>Eukaryota</taxon>
        <taxon>Viridiplantae</taxon>
        <taxon>Streptophyta</taxon>
        <taxon>Embryophyta</taxon>
        <taxon>Tracheophyta</taxon>
        <taxon>Spermatophyta</taxon>
        <taxon>Magnoliopsida</taxon>
        <taxon>Liliopsida</taxon>
        <taxon>Dioscoreales</taxon>
        <taxon>Dioscoreaceae</taxon>
        <taxon>Dioscorea</taxon>
    </lineage>
</organism>
<dbReference type="AlphaFoldDB" id="A0A9D5BX33"/>